<keyword evidence="1" id="KW-1133">Transmembrane helix</keyword>
<organism evidence="2 3">
    <name type="scientific">Elysia crispata</name>
    <name type="common">lettuce slug</name>
    <dbReference type="NCBI Taxonomy" id="231223"/>
    <lineage>
        <taxon>Eukaryota</taxon>
        <taxon>Metazoa</taxon>
        <taxon>Spiralia</taxon>
        <taxon>Lophotrochozoa</taxon>
        <taxon>Mollusca</taxon>
        <taxon>Gastropoda</taxon>
        <taxon>Heterobranchia</taxon>
        <taxon>Euthyneura</taxon>
        <taxon>Panpulmonata</taxon>
        <taxon>Sacoglossa</taxon>
        <taxon>Placobranchoidea</taxon>
        <taxon>Plakobranchidae</taxon>
        <taxon>Elysia</taxon>
    </lineage>
</organism>
<dbReference type="AlphaFoldDB" id="A0AAE1DE97"/>
<sequence>MKFARSRLPFPAPVNYERQAIQSINNTEEDQTRDVKLRPVDVVLFSGLNVCVGCCRAMLEQCLRNVNVLEQCLRNVYVVEQCAGAMFANVYVVEQCAGAMFAECSKCAGYNVWRNVCAVEQQCAGAMFAECVCCTAMCWSNVCETGMLYSNKVLEQCLQECKLNSNAGTSGYLQNTSLWCEPNYVFINRVILQATVIVLEMLNFKAFGALAVAWLVYIS</sequence>
<gene>
    <name evidence="2" type="ORF">RRG08_017454</name>
</gene>
<evidence type="ECO:0000313" key="3">
    <source>
        <dbReference type="Proteomes" id="UP001283361"/>
    </source>
</evidence>
<name>A0AAE1DE97_9GAST</name>
<protein>
    <submittedName>
        <fullName evidence="2">Uncharacterized protein</fullName>
    </submittedName>
</protein>
<reference evidence="2" key="1">
    <citation type="journal article" date="2023" name="G3 (Bethesda)">
        <title>A reference genome for the long-term kleptoplast-retaining sea slug Elysia crispata morphotype clarki.</title>
        <authorList>
            <person name="Eastman K.E."/>
            <person name="Pendleton A.L."/>
            <person name="Shaikh M.A."/>
            <person name="Suttiyut T."/>
            <person name="Ogas R."/>
            <person name="Tomko P."/>
            <person name="Gavelis G."/>
            <person name="Widhalm J.R."/>
            <person name="Wisecaver J.H."/>
        </authorList>
    </citation>
    <scope>NUCLEOTIDE SEQUENCE</scope>
    <source>
        <strain evidence="2">ECLA1</strain>
    </source>
</reference>
<accession>A0AAE1DE97</accession>
<proteinExistence type="predicted"/>
<feature type="transmembrane region" description="Helical" evidence="1">
    <location>
        <begin position="196"/>
        <end position="217"/>
    </location>
</feature>
<keyword evidence="3" id="KW-1185">Reference proteome</keyword>
<evidence type="ECO:0000313" key="2">
    <source>
        <dbReference type="EMBL" id="KAK3767297.1"/>
    </source>
</evidence>
<keyword evidence="1" id="KW-0812">Transmembrane</keyword>
<keyword evidence="1" id="KW-0472">Membrane</keyword>
<dbReference type="EMBL" id="JAWDGP010004157">
    <property type="protein sequence ID" value="KAK3767297.1"/>
    <property type="molecule type" value="Genomic_DNA"/>
</dbReference>
<dbReference type="Proteomes" id="UP001283361">
    <property type="component" value="Unassembled WGS sequence"/>
</dbReference>
<evidence type="ECO:0000256" key="1">
    <source>
        <dbReference type="SAM" id="Phobius"/>
    </source>
</evidence>
<comment type="caution">
    <text evidence="2">The sequence shown here is derived from an EMBL/GenBank/DDBJ whole genome shotgun (WGS) entry which is preliminary data.</text>
</comment>